<dbReference type="Pfam" id="PF05043">
    <property type="entry name" value="Mga"/>
    <property type="match status" value="1"/>
</dbReference>
<evidence type="ECO:0000313" key="5">
    <source>
        <dbReference type="Proteomes" id="UP000243591"/>
    </source>
</evidence>
<keyword evidence="2" id="KW-0804">Transcription</keyword>
<dbReference type="PANTHER" id="PTHR30185">
    <property type="entry name" value="CRYPTIC BETA-GLUCOSIDE BGL OPERON ANTITERMINATOR"/>
    <property type="match status" value="1"/>
</dbReference>
<reference evidence="4 5" key="1">
    <citation type="submission" date="2017-09" db="EMBL/GenBank/DDBJ databases">
        <title>Complete Genome Sequences of Two Strains of the Meat Spoilage Bacterium Brochothrix thermosphacta Isolated from Ground Chicken.</title>
        <authorList>
            <person name="Paoli G.C."/>
            <person name="Wijey C."/>
            <person name="Chen C.-Y."/>
            <person name="Nguyen L."/>
            <person name="Yan X."/>
            <person name="Irwin P.L."/>
        </authorList>
    </citation>
    <scope>NUCLEOTIDE SEQUENCE [LARGE SCALE GENOMIC DNA]</scope>
    <source>
        <strain evidence="4 5">BI</strain>
    </source>
</reference>
<protein>
    <recommendedName>
        <fullName evidence="3">Mga helix-turn-helix domain-containing protein</fullName>
    </recommendedName>
</protein>
<accession>A0A1D2LYV6</accession>
<name>A0A1D2LYV6_BROTH</name>
<evidence type="ECO:0000259" key="3">
    <source>
        <dbReference type="Pfam" id="PF05043"/>
    </source>
</evidence>
<dbReference type="KEGG" id="bths:CNY62_07820"/>
<dbReference type="EMBL" id="CP023483">
    <property type="protein sequence ID" value="ATF26290.1"/>
    <property type="molecule type" value="Genomic_DNA"/>
</dbReference>
<proteinExistence type="predicted"/>
<keyword evidence="5" id="KW-1185">Reference proteome</keyword>
<evidence type="ECO:0000256" key="1">
    <source>
        <dbReference type="ARBA" id="ARBA00023015"/>
    </source>
</evidence>
<dbReference type="STRING" id="2756.BFR44_09475"/>
<keyword evidence="1" id="KW-0805">Transcription regulation</keyword>
<evidence type="ECO:0000256" key="2">
    <source>
        <dbReference type="ARBA" id="ARBA00023163"/>
    </source>
</evidence>
<dbReference type="RefSeq" id="WP_069125365.1">
    <property type="nucleotide sequence ID" value="NZ_CP023483.1"/>
</dbReference>
<gene>
    <name evidence="4" type="ORF">CNY62_07820</name>
</gene>
<dbReference type="Proteomes" id="UP000243591">
    <property type="component" value="Chromosome"/>
</dbReference>
<dbReference type="OrthoDB" id="2260273at2"/>
<dbReference type="InterPro" id="IPR007737">
    <property type="entry name" value="Mga_HTH"/>
</dbReference>
<sequence length="496" mass="58991">MHKLLDKQEDYSLQCLRYFSKKRMTDDISFQKMMEDLEWSRRTLIKNLDTLQDDIVANNWSDYLNFTYTAANIHLELSTLFSIDYFVTHYLVNNVQFEFCLEIFNDEFDSLQTFTEDNFLTKATMYRKLNRLKELLQDFDITIDLTKSERMLGDEHQIRYFYYCLFSDAFHFLTDFAHNVEPDVLTDLINKIHSLHPDMPYAHLLKMRTYLAVTLSRINQGYILDSTSPIPLIESIIILNKDIKIWIGDILREAGLNEEQITAEINVLHFVTTVLNIYPLEYFERVNIPIERYSSDFSRKSELFMKHFNDFFNQSLTASQYFYLLINLTAFNAHEVYLKGSEHNSRMQLNIQTVKESHPLIYSSCESFFEYLEEQTGKAISDSMRIQYFMLLREPIRLMYPPIQICLLSKISDAQHVFLEKIISKSSQVAITFVPFPDESVDLYISDFKVNHLEERYTNAVFYYWSSIPEETEWVTLLDILHRTYHLKGKNNWLNK</sequence>
<dbReference type="AlphaFoldDB" id="A0A1D2LYV6"/>
<organism evidence="4 5">
    <name type="scientific">Brochothrix thermosphacta</name>
    <name type="common">Microbacterium thermosphactum</name>
    <dbReference type="NCBI Taxonomy" id="2756"/>
    <lineage>
        <taxon>Bacteria</taxon>
        <taxon>Bacillati</taxon>
        <taxon>Bacillota</taxon>
        <taxon>Bacilli</taxon>
        <taxon>Bacillales</taxon>
        <taxon>Listeriaceae</taxon>
        <taxon>Brochothrix</taxon>
    </lineage>
</organism>
<feature type="domain" description="Mga helix-turn-helix" evidence="3">
    <location>
        <begin position="81"/>
        <end position="166"/>
    </location>
</feature>
<dbReference type="PANTHER" id="PTHR30185:SF18">
    <property type="entry name" value="TRANSCRIPTIONAL REGULATOR MTLR"/>
    <property type="match status" value="1"/>
</dbReference>
<evidence type="ECO:0000313" key="4">
    <source>
        <dbReference type="EMBL" id="ATF26290.1"/>
    </source>
</evidence>
<dbReference type="InterPro" id="IPR050661">
    <property type="entry name" value="BglG_antiterminators"/>
</dbReference>